<organism evidence="1 2">
    <name type="scientific">cyanobacterium endosymbiont of Braarudosphaera bigelowii</name>
    <dbReference type="NCBI Taxonomy" id="1285375"/>
    <lineage>
        <taxon>Bacteria</taxon>
        <taxon>Bacillati</taxon>
        <taxon>Cyanobacteriota</taxon>
        <taxon>Cyanophyceae</taxon>
        <taxon>Oscillatoriophycideae</taxon>
        <taxon>Chroococcales</taxon>
        <taxon>Aphanothecaceae</taxon>
        <taxon>Candidatus Atelocyanobacterium</taxon>
        <taxon>Candidatus Atelocyanobacterium thalassae</taxon>
    </lineage>
</organism>
<evidence type="ECO:0000313" key="1">
    <source>
        <dbReference type="EMBL" id="BDA39421.1"/>
    </source>
</evidence>
<evidence type="ECO:0000313" key="2">
    <source>
        <dbReference type="Proteomes" id="UP001319803"/>
    </source>
</evidence>
<keyword evidence="2" id="KW-1185">Reference proteome</keyword>
<dbReference type="EMBL" id="AP024987">
    <property type="protein sequence ID" value="BDA39421.1"/>
    <property type="molecule type" value="Genomic_DNA"/>
</dbReference>
<accession>A0ABM7U4W0</accession>
<dbReference type="Proteomes" id="UP001319803">
    <property type="component" value="Chromosome"/>
</dbReference>
<name>A0ABM7U4W0_9CHRO</name>
<sequence>METQQHKFNLITNVTGEPYQPTRLYYNISNKESVLNIFRKLQCIEFDPSSDRWYWFYSEEAKKIRFEKSYNKISKESGNISLGYFIFLDNQTMILEARSFQRILAAINFFKTRLNWRIAEPVKLRLINKLFSCSPEEKPEPPSSFAEFFDQDNKNIVTHNPEDLAKEIELISSQHKTETEKDEAIASYMANKSKRPLSEIEEITVSVHDHGLSILEMALKMRQIEAWEHWQGNEHFTQHDLIQKILENIPDHTS</sequence>
<proteinExistence type="predicted"/>
<reference evidence="1 2" key="1">
    <citation type="submission" date="2021-08" db="EMBL/GenBank/DDBJ databases">
        <title>Endosymbiont genome of Braarudosphaera bigelowii.</title>
        <authorList>
            <person name="Suzuki S."/>
            <person name="Ishida K."/>
        </authorList>
    </citation>
    <scope>NUCLEOTIDE SEQUENCE [LARGE SCALE GENOMIC DNA]</scope>
    <source>
        <strain evidence="1">CPSB-1</strain>
    </source>
</reference>
<protein>
    <submittedName>
        <fullName evidence="1">Uncharacterized protein</fullName>
    </submittedName>
</protein>
<dbReference type="RefSeq" id="WP_229637460.1">
    <property type="nucleotide sequence ID" value="NZ_AP024987.1"/>
</dbReference>
<gene>
    <name evidence="1" type="ORF">CPARK_000026000</name>
</gene>